<dbReference type="Gene3D" id="2.70.220.10">
    <property type="entry name" value="Ganglioside GM2 activator"/>
    <property type="match status" value="1"/>
</dbReference>
<feature type="non-terminal residue" evidence="2">
    <location>
        <position position="1"/>
    </location>
</feature>
<dbReference type="OMA" id="KWFATFF"/>
<dbReference type="InterPro" id="IPR036846">
    <property type="entry name" value="GM2-AP_sf"/>
</dbReference>
<reference evidence="2 3" key="1">
    <citation type="journal article" date="2007" name="Nature">
        <title>Evolution of genes and genomes on the Drosophila phylogeny.</title>
        <authorList>
            <consortium name="Drosophila 12 Genomes Consortium"/>
            <person name="Clark A.G."/>
            <person name="Eisen M.B."/>
            <person name="Smith D.R."/>
            <person name="Bergman C.M."/>
            <person name="Oliver B."/>
            <person name="Markow T.A."/>
            <person name="Kaufman T.C."/>
            <person name="Kellis M."/>
            <person name="Gelbart W."/>
            <person name="Iyer V.N."/>
            <person name="Pollard D.A."/>
            <person name="Sackton T.B."/>
            <person name="Larracuente A.M."/>
            <person name="Singh N.D."/>
            <person name="Abad J.P."/>
            <person name="Abt D.N."/>
            <person name="Adryan B."/>
            <person name="Aguade M."/>
            <person name="Akashi H."/>
            <person name="Anderson W.W."/>
            <person name="Aquadro C.F."/>
            <person name="Ardell D.H."/>
            <person name="Arguello R."/>
            <person name="Artieri C.G."/>
            <person name="Barbash D.A."/>
            <person name="Barker D."/>
            <person name="Barsanti P."/>
            <person name="Batterham P."/>
            <person name="Batzoglou S."/>
            <person name="Begun D."/>
            <person name="Bhutkar A."/>
            <person name="Blanco E."/>
            <person name="Bosak S.A."/>
            <person name="Bradley R.K."/>
            <person name="Brand A.D."/>
            <person name="Brent M.R."/>
            <person name="Brooks A.N."/>
            <person name="Brown R.H."/>
            <person name="Butlin R.K."/>
            <person name="Caggese C."/>
            <person name="Calvi B.R."/>
            <person name="Bernardo de Carvalho A."/>
            <person name="Caspi A."/>
            <person name="Castrezana S."/>
            <person name="Celniker S.E."/>
            <person name="Chang J.L."/>
            <person name="Chapple C."/>
            <person name="Chatterji S."/>
            <person name="Chinwalla A."/>
            <person name="Civetta A."/>
            <person name="Clifton S.W."/>
            <person name="Comeron J.M."/>
            <person name="Costello J.C."/>
            <person name="Coyne J.A."/>
            <person name="Daub J."/>
            <person name="David R.G."/>
            <person name="Delcher A.L."/>
            <person name="Delehaunty K."/>
            <person name="Do C.B."/>
            <person name="Ebling H."/>
            <person name="Edwards K."/>
            <person name="Eickbush T."/>
            <person name="Evans J.D."/>
            <person name="Filipski A."/>
            <person name="Findeiss S."/>
            <person name="Freyhult E."/>
            <person name="Fulton L."/>
            <person name="Fulton R."/>
            <person name="Garcia A.C."/>
            <person name="Gardiner A."/>
            <person name="Garfield D.A."/>
            <person name="Garvin B.E."/>
            <person name="Gibson G."/>
            <person name="Gilbert D."/>
            <person name="Gnerre S."/>
            <person name="Godfrey J."/>
            <person name="Good R."/>
            <person name="Gotea V."/>
            <person name="Gravely B."/>
            <person name="Greenberg A.J."/>
            <person name="Griffiths-Jones S."/>
            <person name="Gross S."/>
            <person name="Guigo R."/>
            <person name="Gustafson E.A."/>
            <person name="Haerty W."/>
            <person name="Hahn M.W."/>
            <person name="Halligan D.L."/>
            <person name="Halpern A.L."/>
            <person name="Halter G.M."/>
            <person name="Han M.V."/>
            <person name="Heger A."/>
            <person name="Hillier L."/>
            <person name="Hinrichs A.S."/>
            <person name="Holmes I."/>
            <person name="Hoskins R.A."/>
            <person name="Hubisz M.J."/>
            <person name="Hultmark D."/>
            <person name="Huntley M.A."/>
            <person name="Jaffe D.B."/>
            <person name="Jagadeeshan S."/>
            <person name="Jeck W.R."/>
            <person name="Johnson J."/>
            <person name="Jones C.D."/>
            <person name="Jordan W.C."/>
            <person name="Karpen G.H."/>
            <person name="Kataoka E."/>
            <person name="Keightley P.D."/>
            <person name="Kheradpour P."/>
            <person name="Kirkness E.F."/>
            <person name="Koerich L.B."/>
            <person name="Kristiansen K."/>
            <person name="Kudrna D."/>
            <person name="Kulathinal R.J."/>
            <person name="Kumar S."/>
            <person name="Kwok R."/>
            <person name="Lander E."/>
            <person name="Langley C.H."/>
            <person name="Lapoint R."/>
            <person name="Lazzaro B.P."/>
            <person name="Lee S.J."/>
            <person name="Levesque L."/>
            <person name="Li R."/>
            <person name="Lin C.F."/>
            <person name="Lin M.F."/>
            <person name="Lindblad-Toh K."/>
            <person name="Llopart A."/>
            <person name="Long M."/>
            <person name="Low L."/>
            <person name="Lozovsky E."/>
            <person name="Lu J."/>
            <person name="Luo M."/>
            <person name="Machado C.A."/>
            <person name="Makalowski W."/>
            <person name="Marzo M."/>
            <person name="Matsuda M."/>
            <person name="Matzkin L."/>
            <person name="McAllister B."/>
            <person name="McBride C.S."/>
            <person name="McKernan B."/>
            <person name="McKernan K."/>
            <person name="Mendez-Lago M."/>
            <person name="Minx P."/>
            <person name="Mollenhauer M.U."/>
            <person name="Montooth K."/>
            <person name="Mount S.M."/>
            <person name="Mu X."/>
            <person name="Myers E."/>
            <person name="Negre B."/>
            <person name="Newfeld S."/>
            <person name="Nielsen R."/>
            <person name="Noor M.A."/>
            <person name="O'Grady P."/>
            <person name="Pachter L."/>
            <person name="Papaceit M."/>
            <person name="Parisi M.J."/>
            <person name="Parisi M."/>
            <person name="Parts L."/>
            <person name="Pedersen J.S."/>
            <person name="Pesole G."/>
            <person name="Phillippy A.M."/>
            <person name="Ponting C.P."/>
            <person name="Pop M."/>
            <person name="Porcelli D."/>
            <person name="Powell J.R."/>
            <person name="Prohaska S."/>
            <person name="Pruitt K."/>
            <person name="Puig M."/>
            <person name="Quesneville H."/>
            <person name="Ram K.R."/>
            <person name="Rand D."/>
            <person name="Rasmussen M.D."/>
            <person name="Reed L.K."/>
            <person name="Reenan R."/>
            <person name="Reily A."/>
            <person name="Remington K.A."/>
            <person name="Rieger T.T."/>
            <person name="Ritchie M.G."/>
            <person name="Robin C."/>
            <person name="Rogers Y.H."/>
            <person name="Rohde C."/>
            <person name="Rozas J."/>
            <person name="Rubenfield M.J."/>
            <person name="Ruiz A."/>
            <person name="Russo S."/>
            <person name="Salzberg S.L."/>
            <person name="Sanchez-Gracia A."/>
            <person name="Saranga D.J."/>
            <person name="Sato H."/>
            <person name="Schaeffer S.W."/>
            <person name="Schatz M.C."/>
            <person name="Schlenke T."/>
            <person name="Schwartz R."/>
            <person name="Segarra C."/>
            <person name="Singh R.S."/>
            <person name="Sirot L."/>
            <person name="Sirota M."/>
            <person name="Sisneros N.B."/>
            <person name="Smith C.D."/>
            <person name="Smith T.F."/>
            <person name="Spieth J."/>
            <person name="Stage D.E."/>
            <person name="Stark A."/>
            <person name="Stephan W."/>
            <person name="Strausberg R.L."/>
            <person name="Strempel S."/>
            <person name="Sturgill D."/>
            <person name="Sutton G."/>
            <person name="Sutton G.G."/>
            <person name="Tao W."/>
            <person name="Teichmann S."/>
            <person name="Tobari Y.N."/>
            <person name="Tomimura Y."/>
            <person name="Tsolas J.M."/>
            <person name="Valente V.L."/>
            <person name="Venter E."/>
            <person name="Venter J.C."/>
            <person name="Vicario S."/>
            <person name="Vieira F.G."/>
            <person name="Vilella A.J."/>
            <person name="Villasante A."/>
            <person name="Walenz B."/>
            <person name="Wang J."/>
            <person name="Wasserman M."/>
            <person name="Watts T."/>
            <person name="Wilson D."/>
            <person name="Wilson R.K."/>
            <person name="Wing R.A."/>
            <person name="Wolfner M.F."/>
            <person name="Wong A."/>
            <person name="Wong G.K."/>
            <person name="Wu C.I."/>
            <person name="Wu G."/>
            <person name="Yamamoto D."/>
            <person name="Yang H.P."/>
            <person name="Yang S.P."/>
            <person name="Yorke J.A."/>
            <person name="Yoshida K."/>
            <person name="Zdobnov E."/>
            <person name="Zhang P."/>
            <person name="Zhang Y."/>
            <person name="Zimin A.V."/>
            <person name="Baldwin J."/>
            <person name="Abdouelleil A."/>
            <person name="Abdulkadir J."/>
            <person name="Abebe A."/>
            <person name="Abera B."/>
            <person name="Abreu J."/>
            <person name="Acer S.C."/>
            <person name="Aftuck L."/>
            <person name="Alexander A."/>
            <person name="An P."/>
            <person name="Anderson E."/>
            <person name="Anderson S."/>
            <person name="Arachi H."/>
            <person name="Azer M."/>
            <person name="Bachantsang P."/>
            <person name="Barry A."/>
            <person name="Bayul T."/>
            <person name="Berlin A."/>
            <person name="Bessette D."/>
            <person name="Bloom T."/>
            <person name="Blye J."/>
            <person name="Boguslavskiy L."/>
            <person name="Bonnet C."/>
            <person name="Boukhgalter B."/>
            <person name="Bourzgui I."/>
            <person name="Brown A."/>
            <person name="Cahill P."/>
            <person name="Channer S."/>
            <person name="Cheshatsang Y."/>
            <person name="Chuda L."/>
            <person name="Citroen M."/>
            <person name="Collymore A."/>
            <person name="Cooke P."/>
            <person name="Costello M."/>
            <person name="D'Aco K."/>
            <person name="Daza R."/>
            <person name="De Haan G."/>
            <person name="DeGray S."/>
            <person name="DeMaso C."/>
            <person name="Dhargay N."/>
            <person name="Dooley K."/>
            <person name="Dooley E."/>
            <person name="Doricent M."/>
            <person name="Dorje P."/>
            <person name="Dorjee K."/>
            <person name="Dupes A."/>
            <person name="Elong R."/>
            <person name="Falk J."/>
            <person name="Farina A."/>
            <person name="Faro S."/>
            <person name="Ferguson D."/>
            <person name="Fisher S."/>
            <person name="Foley C.D."/>
            <person name="Franke A."/>
            <person name="Friedrich D."/>
            <person name="Gadbois L."/>
            <person name="Gearin G."/>
            <person name="Gearin C.R."/>
            <person name="Giannoukos G."/>
            <person name="Goode T."/>
            <person name="Graham J."/>
            <person name="Grandbois E."/>
            <person name="Grewal S."/>
            <person name="Gyaltsen K."/>
            <person name="Hafez N."/>
            <person name="Hagos B."/>
            <person name="Hall J."/>
            <person name="Henson C."/>
            <person name="Hollinger A."/>
            <person name="Honan T."/>
            <person name="Huard M.D."/>
            <person name="Hughes L."/>
            <person name="Hurhula B."/>
            <person name="Husby M.E."/>
            <person name="Kamat A."/>
            <person name="Kanga B."/>
            <person name="Kashin S."/>
            <person name="Khazanovich D."/>
            <person name="Kisner P."/>
            <person name="Lance K."/>
            <person name="Lara M."/>
            <person name="Lee W."/>
            <person name="Lennon N."/>
            <person name="Letendre F."/>
            <person name="LeVine R."/>
            <person name="Lipovsky A."/>
            <person name="Liu X."/>
            <person name="Liu J."/>
            <person name="Liu S."/>
            <person name="Lokyitsang T."/>
            <person name="Lokyitsang Y."/>
            <person name="Lubonja R."/>
            <person name="Lui A."/>
            <person name="MacDonald P."/>
            <person name="Magnisalis V."/>
            <person name="Maru K."/>
            <person name="Matthews C."/>
            <person name="McCusker W."/>
            <person name="McDonough S."/>
            <person name="Mehta T."/>
            <person name="Meldrim J."/>
            <person name="Meneus L."/>
            <person name="Mihai O."/>
            <person name="Mihalev A."/>
            <person name="Mihova T."/>
            <person name="Mittelman R."/>
            <person name="Mlenga V."/>
            <person name="Montmayeur A."/>
            <person name="Mulrain L."/>
            <person name="Navidi A."/>
            <person name="Naylor J."/>
            <person name="Negash T."/>
            <person name="Nguyen T."/>
            <person name="Nguyen N."/>
            <person name="Nicol R."/>
            <person name="Norbu C."/>
            <person name="Norbu N."/>
            <person name="Novod N."/>
            <person name="O'Neill B."/>
            <person name="Osman S."/>
            <person name="Markiewicz E."/>
            <person name="Oyono O.L."/>
            <person name="Patti C."/>
            <person name="Phunkhang P."/>
            <person name="Pierre F."/>
            <person name="Priest M."/>
            <person name="Raghuraman S."/>
            <person name="Rege F."/>
            <person name="Reyes R."/>
            <person name="Rise C."/>
            <person name="Rogov P."/>
            <person name="Ross K."/>
            <person name="Ryan E."/>
            <person name="Settipalli S."/>
            <person name="Shea T."/>
            <person name="Sherpa N."/>
            <person name="Shi L."/>
            <person name="Shih D."/>
            <person name="Sparrow T."/>
            <person name="Spaulding J."/>
            <person name="Stalker J."/>
            <person name="Stange-Thomann N."/>
            <person name="Stavropoulos S."/>
            <person name="Stone C."/>
            <person name="Strader C."/>
            <person name="Tesfaye S."/>
            <person name="Thomson T."/>
            <person name="Thoulutsang Y."/>
            <person name="Thoulutsang D."/>
            <person name="Topham K."/>
            <person name="Topping I."/>
            <person name="Tsamla T."/>
            <person name="Vassiliev H."/>
            <person name="Vo A."/>
            <person name="Wangchuk T."/>
            <person name="Wangdi T."/>
            <person name="Weiand M."/>
            <person name="Wilkinson J."/>
            <person name="Wilson A."/>
            <person name="Yadav S."/>
            <person name="Young G."/>
            <person name="Yu Q."/>
            <person name="Zembek L."/>
            <person name="Zhong D."/>
            <person name="Zimmer A."/>
            <person name="Zwirko Z."/>
            <person name="Jaffe D.B."/>
            <person name="Alvarez P."/>
            <person name="Brockman W."/>
            <person name="Butler J."/>
            <person name="Chin C."/>
            <person name="Gnerre S."/>
            <person name="Grabherr M."/>
            <person name="Kleber M."/>
            <person name="Mauceli E."/>
            <person name="MacCallum I."/>
        </authorList>
    </citation>
    <scope>NUCLEOTIDE SEQUENCE [LARGE SCALE GENOMIC DNA]</scope>
    <source>
        <strain evidence="3">Tucson 15287-2541.00</strain>
    </source>
</reference>
<dbReference type="SMART" id="SM00697">
    <property type="entry name" value="DM8"/>
    <property type="match status" value="1"/>
</dbReference>
<evidence type="ECO:0000313" key="3">
    <source>
        <dbReference type="Proteomes" id="UP000001070"/>
    </source>
</evidence>
<name>B4J390_DROGR</name>
<keyword evidence="1" id="KW-0732">Signal</keyword>
<dbReference type="PANTHER" id="PTHR20898:SF0">
    <property type="entry name" value="DAEDALUS ON 3-RELATED"/>
    <property type="match status" value="1"/>
</dbReference>
<dbReference type="Pfam" id="PF06477">
    <property type="entry name" value="DUF1091"/>
    <property type="match status" value="1"/>
</dbReference>
<dbReference type="AlphaFoldDB" id="B4J390"/>
<dbReference type="HOGENOM" id="CLU_115563_1_0_1"/>
<dbReference type="Proteomes" id="UP000001070">
    <property type="component" value="Unassembled WGS sequence"/>
</dbReference>
<proteinExistence type="predicted"/>
<dbReference type="PANTHER" id="PTHR20898">
    <property type="entry name" value="DAEDALUS ON 3-RELATED-RELATED"/>
    <property type="match status" value="1"/>
</dbReference>
<accession>B4J390</accession>
<dbReference type="OrthoDB" id="7839216at2759"/>
<dbReference type="EMBL" id="CH916366">
    <property type="protein sequence ID" value="EDV97189.1"/>
    <property type="molecule type" value="Genomic_DNA"/>
</dbReference>
<evidence type="ECO:0000256" key="1">
    <source>
        <dbReference type="ARBA" id="ARBA00022729"/>
    </source>
</evidence>
<dbReference type="InterPro" id="IPR010512">
    <property type="entry name" value="DUF1091"/>
</dbReference>
<dbReference type="PhylomeDB" id="B4J390"/>
<organism evidence="3">
    <name type="scientific">Drosophila grimshawi</name>
    <name type="common">Hawaiian fruit fly</name>
    <name type="synonym">Idiomyia grimshawi</name>
    <dbReference type="NCBI Taxonomy" id="7222"/>
    <lineage>
        <taxon>Eukaryota</taxon>
        <taxon>Metazoa</taxon>
        <taxon>Ecdysozoa</taxon>
        <taxon>Arthropoda</taxon>
        <taxon>Hexapoda</taxon>
        <taxon>Insecta</taxon>
        <taxon>Pterygota</taxon>
        <taxon>Neoptera</taxon>
        <taxon>Endopterygota</taxon>
        <taxon>Diptera</taxon>
        <taxon>Brachycera</taxon>
        <taxon>Muscomorpha</taxon>
        <taxon>Ephydroidea</taxon>
        <taxon>Drosophilidae</taxon>
        <taxon>Drosophila</taxon>
        <taxon>Hawaiian Drosophila</taxon>
    </lineage>
</organism>
<sequence>ISTFSFTKSPTCVELNRNYFRNFSVTLKNSKLSLDVDLITPLSQEINLNLDFQKGNLNSQSYQSIYKISLDICRLIQSRNNSIFKKWLLTIYKSGNLPRKCPVQPNHYHIRNLSLSNLNVPPFLFDGIFRVLFDLIYIKDNAKITDFMCKCVVEVELK</sequence>
<dbReference type="eggNOG" id="ENOG502TBET">
    <property type="taxonomic scope" value="Eukaryota"/>
</dbReference>
<dbReference type="InParanoid" id="B4J390"/>
<protein>
    <submittedName>
        <fullName evidence="2">GH16702</fullName>
    </submittedName>
</protein>
<gene>
    <name evidence="2" type="primary">Dgri\GH16702</name>
    <name evidence="2" type="ORF">Dgri_GH16702</name>
</gene>
<evidence type="ECO:0000313" key="2">
    <source>
        <dbReference type="EMBL" id="EDV97189.1"/>
    </source>
</evidence>
<keyword evidence="3" id="KW-1185">Reference proteome</keyword>